<dbReference type="VEuPathDB" id="FungiDB:SDRG_13945"/>
<dbReference type="InParanoid" id="T0PRY5"/>
<evidence type="ECO:0008006" key="5">
    <source>
        <dbReference type="Google" id="ProtNLM"/>
    </source>
</evidence>
<dbReference type="PROSITE" id="PS51257">
    <property type="entry name" value="PROKAR_LIPOPROTEIN"/>
    <property type="match status" value="1"/>
</dbReference>
<feature type="transmembrane region" description="Helical" evidence="1">
    <location>
        <begin position="134"/>
        <end position="157"/>
    </location>
</feature>
<dbReference type="AlphaFoldDB" id="T0PRY5"/>
<feature type="transmembrane region" description="Helical" evidence="1">
    <location>
        <begin position="100"/>
        <end position="122"/>
    </location>
</feature>
<dbReference type="RefSeq" id="XP_008618268.1">
    <property type="nucleotide sequence ID" value="XM_008620046.1"/>
</dbReference>
<evidence type="ECO:0000256" key="1">
    <source>
        <dbReference type="SAM" id="Phobius"/>
    </source>
</evidence>
<evidence type="ECO:0000256" key="2">
    <source>
        <dbReference type="SAM" id="SignalP"/>
    </source>
</evidence>
<keyword evidence="1" id="KW-1133">Transmembrane helix</keyword>
<dbReference type="OrthoDB" id="10352186at2759"/>
<keyword evidence="1" id="KW-0472">Membrane</keyword>
<protein>
    <recommendedName>
        <fullName evidence="5">Transmembrane protein</fullName>
    </recommendedName>
</protein>
<evidence type="ECO:0000313" key="4">
    <source>
        <dbReference type="Proteomes" id="UP000030762"/>
    </source>
</evidence>
<feature type="transmembrane region" description="Helical" evidence="1">
    <location>
        <begin position="191"/>
        <end position="213"/>
    </location>
</feature>
<sequence>MRSQATAATLSLLSLGCLFAATLHPFWLTQSFDAPNNVHVIQGFGLFGFYSTVEHASQLTTPFLASSTYVSYGALCASDFNAPNWMYGTLRDYQSKLCDATWSLTHVLHLLTLALNLVALTFNLRTLHTLEWTAAETVAGLTTMANGFLQLCVLMLWSLQLKPSITDIEVVNQNLVACATWRHWSCWGFGVSFYLAALAVLWTLLTFSAISSGRRQKIRRQRKEAVRRLLDAPQTVAVRTLSMASSYRETRD</sequence>
<dbReference type="Proteomes" id="UP000030762">
    <property type="component" value="Unassembled WGS sequence"/>
</dbReference>
<evidence type="ECO:0000313" key="3">
    <source>
        <dbReference type="EMBL" id="EQC28264.1"/>
    </source>
</evidence>
<accession>T0PRY5</accession>
<keyword evidence="4" id="KW-1185">Reference proteome</keyword>
<keyword evidence="1" id="KW-0812">Transmembrane</keyword>
<keyword evidence="2" id="KW-0732">Signal</keyword>
<dbReference type="GeneID" id="19954672"/>
<organism evidence="3 4">
    <name type="scientific">Saprolegnia diclina (strain VS20)</name>
    <dbReference type="NCBI Taxonomy" id="1156394"/>
    <lineage>
        <taxon>Eukaryota</taxon>
        <taxon>Sar</taxon>
        <taxon>Stramenopiles</taxon>
        <taxon>Oomycota</taxon>
        <taxon>Saprolegniomycetes</taxon>
        <taxon>Saprolegniales</taxon>
        <taxon>Saprolegniaceae</taxon>
        <taxon>Saprolegnia</taxon>
    </lineage>
</organism>
<feature type="chain" id="PRO_5004582589" description="Transmembrane protein" evidence="2">
    <location>
        <begin position="21"/>
        <end position="252"/>
    </location>
</feature>
<dbReference type="OMA" id="VACATWR"/>
<name>T0PRY5_SAPDV</name>
<dbReference type="EMBL" id="JH767196">
    <property type="protein sequence ID" value="EQC28264.1"/>
    <property type="molecule type" value="Genomic_DNA"/>
</dbReference>
<gene>
    <name evidence="3" type="ORF">SDRG_13945</name>
</gene>
<reference evidence="3 4" key="1">
    <citation type="submission" date="2012-04" db="EMBL/GenBank/DDBJ databases">
        <title>The Genome Sequence of Saprolegnia declina VS20.</title>
        <authorList>
            <consortium name="The Broad Institute Genome Sequencing Platform"/>
            <person name="Russ C."/>
            <person name="Nusbaum C."/>
            <person name="Tyler B."/>
            <person name="van West P."/>
            <person name="Dieguez-Uribeondo J."/>
            <person name="de Bruijn I."/>
            <person name="Tripathy S."/>
            <person name="Jiang R."/>
            <person name="Young S.K."/>
            <person name="Zeng Q."/>
            <person name="Gargeya S."/>
            <person name="Fitzgerald M."/>
            <person name="Haas B."/>
            <person name="Abouelleil A."/>
            <person name="Alvarado L."/>
            <person name="Arachchi H.M."/>
            <person name="Berlin A."/>
            <person name="Chapman S.B."/>
            <person name="Goldberg J."/>
            <person name="Griggs A."/>
            <person name="Gujja S."/>
            <person name="Hansen M."/>
            <person name="Howarth C."/>
            <person name="Imamovic A."/>
            <person name="Larimer J."/>
            <person name="McCowen C."/>
            <person name="Montmayeur A."/>
            <person name="Murphy C."/>
            <person name="Neiman D."/>
            <person name="Pearson M."/>
            <person name="Priest M."/>
            <person name="Roberts A."/>
            <person name="Saif S."/>
            <person name="Shea T."/>
            <person name="Sisk P."/>
            <person name="Sykes S."/>
            <person name="Wortman J."/>
            <person name="Nusbaum C."/>
            <person name="Birren B."/>
        </authorList>
    </citation>
    <scope>NUCLEOTIDE SEQUENCE [LARGE SCALE GENOMIC DNA]</scope>
    <source>
        <strain evidence="3 4">VS20</strain>
    </source>
</reference>
<proteinExistence type="predicted"/>
<feature type="signal peptide" evidence="2">
    <location>
        <begin position="1"/>
        <end position="20"/>
    </location>
</feature>